<dbReference type="AlphaFoldDB" id="A0AAN8XFA3"/>
<evidence type="ECO:0000313" key="2">
    <source>
        <dbReference type="Proteomes" id="UP001381693"/>
    </source>
</evidence>
<evidence type="ECO:0000313" key="1">
    <source>
        <dbReference type="EMBL" id="KAK7079303.1"/>
    </source>
</evidence>
<keyword evidence="2" id="KW-1185">Reference proteome</keyword>
<organism evidence="1 2">
    <name type="scientific">Halocaridina rubra</name>
    <name type="common">Hawaiian red shrimp</name>
    <dbReference type="NCBI Taxonomy" id="373956"/>
    <lineage>
        <taxon>Eukaryota</taxon>
        <taxon>Metazoa</taxon>
        <taxon>Ecdysozoa</taxon>
        <taxon>Arthropoda</taxon>
        <taxon>Crustacea</taxon>
        <taxon>Multicrustacea</taxon>
        <taxon>Malacostraca</taxon>
        <taxon>Eumalacostraca</taxon>
        <taxon>Eucarida</taxon>
        <taxon>Decapoda</taxon>
        <taxon>Pleocyemata</taxon>
        <taxon>Caridea</taxon>
        <taxon>Atyoidea</taxon>
        <taxon>Atyidae</taxon>
        <taxon>Halocaridina</taxon>
    </lineage>
</organism>
<dbReference type="EMBL" id="JAXCGZ010007550">
    <property type="protein sequence ID" value="KAK7079303.1"/>
    <property type="molecule type" value="Genomic_DNA"/>
</dbReference>
<protein>
    <submittedName>
        <fullName evidence="1">Uncharacterized protein</fullName>
    </submittedName>
</protein>
<accession>A0AAN8XFA3</accession>
<comment type="caution">
    <text evidence="1">The sequence shown here is derived from an EMBL/GenBank/DDBJ whole genome shotgun (WGS) entry which is preliminary data.</text>
</comment>
<sequence length="105" mass="11548">MATAATNAVYHNVFKKKIADAVRVSMGGGLCFCGINMYFKNEKFYDDWVMPLFKKMEPETAHVMAKKAAKYNLVPLSKLEESKLLTPASATCPPCTAPLKQAALT</sequence>
<gene>
    <name evidence="1" type="ORF">SK128_006464</name>
</gene>
<name>A0AAN8XFA3_HALRR</name>
<proteinExistence type="predicted"/>
<reference evidence="1 2" key="1">
    <citation type="submission" date="2023-11" db="EMBL/GenBank/DDBJ databases">
        <title>Halocaridina rubra genome assembly.</title>
        <authorList>
            <person name="Smith C."/>
        </authorList>
    </citation>
    <scope>NUCLEOTIDE SEQUENCE [LARGE SCALE GENOMIC DNA]</scope>
    <source>
        <strain evidence="1">EP-1</strain>
        <tissue evidence="1">Whole</tissue>
    </source>
</reference>
<dbReference type="Proteomes" id="UP001381693">
    <property type="component" value="Unassembled WGS sequence"/>
</dbReference>